<evidence type="ECO:0000313" key="2">
    <source>
        <dbReference type="EMBL" id="KAF7274031.1"/>
    </source>
</evidence>
<comment type="caution">
    <text evidence="2">The sequence shown here is derived from an EMBL/GenBank/DDBJ whole genome shotgun (WGS) entry which is preliminary data.</text>
</comment>
<dbReference type="EMBL" id="JAACXV010013128">
    <property type="protein sequence ID" value="KAF7274031.1"/>
    <property type="molecule type" value="Genomic_DNA"/>
</dbReference>
<feature type="region of interest" description="Disordered" evidence="1">
    <location>
        <begin position="1"/>
        <end position="26"/>
    </location>
</feature>
<dbReference type="AlphaFoldDB" id="A0A834M6R9"/>
<organism evidence="2 3">
    <name type="scientific">Rhynchophorus ferrugineus</name>
    <name type="common">Red palm weevil</name>
    <name type="synonym">Curculio ferrugineus</name>
    <dbReference type="NCBI Taxonomy" id="354439"/>
    <lineage>
        <taxon>Eukaryota</taxon>
        <taxon>Metazoa</taxon>
        <taxon>Ecdysozoa</taxon>
        <taxon>Arthropoda</taxon>
        <taxon>Hexapoda</taxon>
        <taxon>Insecta</taxon>
        <taxon>Pterygota</taxon>
        <taxon>Neoptera</taxon>
        <taxon>Endopterygota</taxon>
        <taxon>Coleoptera</taxon>
        <taxon>Polyphaga</taxon>
        <taxon>Cucujiformia</taxon>
        <taxon>Curculionidae</taxon>
        <taxon>Dryophthorinae</taxon>
        <taxon>Rhynchophorus</taxon>
    </lineage>
</organism>
<proteinExistence type="predicted"/>
<dbReference type="Proteomes" id="UP000625711">
    <property type="component" value="Unassembled WGS sequence"/>
</dbReference>
<protein>
    <submittedName>
        <fullName evidence="2">Uncharacterized protein</fullName>
    </submittedName>
</protein>
<name>A0A834M6R9_RHYFE</name>
<sequence length="42" mass="4707">NDDLRLSRMAELEPEREGGIGPKRADWTIGGQRLEVVSKPET</sequence>
<feature type="non-terminal residue" evidence="2">
    <location>
        <position position="1"/>
    </location>
</feature>
<gene>
    <name evidence="2" type="ORF">GWI33_013282</name>
</gene>
<keyword evidence="3" id="KW-1185">Reference proteome</keyword>
<accession>A0A834M6R9</accession>
<evidence type="ECO:0000313" key="3">
    <source>
        <dbReference type="Proteomes" id="UP000625711"/>
    </source>
</evidence>
<reference evidence="2" key="1">
    <citation type="submission" date="2020-08" db="EMBL/GenBank/DDBJ databases">
        <title>Genome sequencing and assembly of the red palm weevil Rhynchophorus ferrugineus.</title>
        <authorList>
            <person name="Dias G.B."/>
            <person name="Bergman C.M."/>
            <person name="Manee M."/>
        </authorList>
    </citation>
    <scope>NUCLEOTIDE SEQUENCE</scope>
    <source>
        <strain evidence="2">AA-2017</strain>
        <tissue evidence="2">Whole larva</tissue>
    </source>
</reference>
<evidence type="ECO:0000256" key="1">
    <source>
        <dbReference type="SAM" id="MobiDB-lite"/>
    </source>
</evidence>